<accession>A0AB40AL81</accession>
<dbReference type="AlphaFoldDB" id="A0AB40AL81"/>
<keyword evidence="3" id="KW-0408">Iron</keyword>
<dbReference type="InterPro" id="IPR036396">
    <property type="entry name" value="Cyt_P450_sf"/>
</dbReference>
<keyword evidence="4" id="KW-1185">Reference proteome</keyword>
<comment type="similarity">
    <text evidence="1">Belongs to the cytochrome P450 family.</text>
</comment>
<dbReference type="GO" id="GO:0020037">
    <property type="term" value="F:heme binding"/>
    <property type="evidence" value="ECO:0007669"/>
    <property type="project" value="InterPro"/>
</dbReference>
<name>A0AB40AL81_DIOCR</name>
<proteinExistence type="inferred from homology"/>
<dbReference type="Proteomes" id="UP001515500">
    <property type="component" value="Chromosome 20"/>
</dbReference>
<evidence type="ECO:0000256" key="3">
    <source>
        <dbReference type="ARBA" id="ARBA00023004"/>
    </source>
</evidence>
<dbReference type="GO" id="GO:0005506">
    <property type="term" value="F:iron ion binding"/>
    <property type="evidence" value="ECO:0007669"/>
    <property type="project" value="InterPro"/>
</dbReference>
<protein>
    <submittedName>
        <fullName evidence="5">Cytochrome P450 71A9-like</fullName>
    </submittedName>
</protein>
<evidence type="ECO:0000256" key="1">
    <source>
        <dbReference type="ARBA" id="ARBA00010617"/>
    </source>
</evidence>
<dbReference type="Gene3D" id="1.10.630.10">
    <property type="entry name" value="Cytochrome P450"/>
    <property type="match status" value="1"/>
</dbReference>
<sequence length="202" mass="23234">MESYLSFGNHHQLGLLPHQSLHKLSKKHGPLMLLKLSQVPTLVVSSSQMTKDILKTHDLNFTNRPILRAAEILLYGSSSMGFSPYGEPFGGIEEEPLNMSQVLYFFTNDMLCKAILGKFSREEDRNKLFHKMIEENVRLLSGFNLVDYFPSLGWLNSLLDLDKRAKRNFNKWDVVLNQIFQEHGMIDEKVKDDGFMDILLSI</sequence>
<keyword evidence="2" id="KW-0479">Metal-binding</keyword>
<dbReference type="GO" id="GO:0004497">
    <property type="term" value="F:monooxygenase activity"/>
    <property type="evidence" value="ECO:0007669"/>
    <property type="project" value="InterPro"/>
</dbReference>
<evidence type="ECO:0000256" key="2">
    <source>
        <dbReference type="ARBA" id="ARBA00022723"/>
    </source>
</evidence>
<dbReference type="Pfam" id="PF00067">
    <property type="entry name" value="p450"/>
    <property type="match status" value="2"/>
</dbReference>
<evidence type="ECO:0000313" key="5">
    <source>
        <dbReference type="RefSeq" id="XP_039115800.1"/>
    </source>
</evidence>
<dbReference type="GO" id="GO:0016705">
    <property type="term" value="F:oxidoreductase activity, acting on paired donors, with incorporation or reduction of molecular oxygen"/>
    <property type="evidence" value="ECO:0007669"/>
    <property type="project" value="InterPro"/>
</dbReference>
<dbReference type="GeneID" id="120251318"/>
<evidence type="ECO:0000313" key="4">
    <source>
        <dbReference type="Proteomes" id="UP001515500"/>
    </source>
</evidence>
<dbReference type="SUPFAM" id="SSF48264">
    <property type="entry name" value="Cytochrome P450"/>
    <property type="match status" value="1"/>
</dbReference>
<dbReference type="PANTHER" id="PTHR47955">
    <property type="entry name" value="CYTOCHROME P450 FAMILY 71 PROTEIN"/>
    <property type="match status" value="1"/>
</dbReference>
<gene>
    <name evidence="5" type="primary">LOC120251318</name>
</gene>
<dbReference type="RefSeq" id="XP_039115800.1">
    <property type="nucleotide sequence ID" value="XM_039259866.1"/>
</dbReference>
<dbReference type="InterPro" id="IPR001128">
    <property type="entry name" value="Cyt_P450"/>
</dbReference>
<organism evidence="4 5">
    <name type="scientific">Dioscorea cayennensis subsp. rotundata</name>
    <name type="common">White Guinea yam</name>
    <name type="synonym">Dioscorea rotundata</name>
    <dbReference type="NCBI Taxonomy" id="55577"/>
    <lineage>
        <taxon>Eukaryota</taxon>
        <taxon>Viridiplantae</taxon>
        <taxon>Streptophyta</taxon>
        <taxon>Embryophyta</taxon>
        <taxon>Tracheophyta</taxon>
        <taxon>Spermatophyta</taxon>
        <taxon>Magnoliopsida</taxon>
        <taxon>Liliopsida</taxon>
        <taxon>Dioscoreales</taxon>
        <taxon>Dioscoreaceae</taxon>
        <taxon>Dioscorea</taxon>
    </lineage>
</organism>
<reference evidence="5" key="1">
    <citation type="submission" date="2025-08" db="UniProtKB">
        <authorList>
            <consortium name="RefSeq"/>
        </authorList>
    </citation>
    <scope>IDENTIFICATION</scope>
</reference>